<dbReference type="Pfam" id="PF01926">
    <property type="entry name" value="MMR_HSR1"/>
    <property type="match status" value="1"/>
</dbReference>
<dbReference type="FunFam" id="3.10.20.30:FF:000001">
    <property type="entry name" value="Ribosome-binding ATPase YchF"/>
    <property type="match status" value="1"/>
</dbReference>
<dbReference type="GO" id="GO:0009651">
    <property type="term" value="P:response to salt stress"/>
    <property type="evidence" value="ECO:0007669"/>
    <property type="project" value="UniProtKB-ARBA"/>
</dbReference>
<dbReference type="InterPro" id="IPR013029">
    <property type="entry name" value="YchF_C"/>
</dbReference>
<evidence type="ECO:0000256" key="8">
    <source>
        <dbReference type="ARBA" id="ARBA00022842"/>
    </source>
</evidence>
<keyword evidence="13" id="KW-0175">Coiled coil</keyword>
<comment type="similarity">
    <text evidence="12">Belongs to the TRAFAC class OBG-HflX-like GTPase superfamily. OBG GTPase family. YchF/OLA1 subfamily.</text>
</comment>
<feature type="domain" description="OBG-type G" evidence="15">
    <location>
        <begin position="282"/>
        <end position="539"/>
    </location>
</feature>
<evidence type="ECO:0000256" key="7">
    <source>
        <dbReference type="ARBA" id="ARBA00022840"/>
    </source>
</evidence>
<dbReference type="PROSITE" id="PS51710">
    <property type="entry name" value="G_OBG"/>
    <property type="match status" value="1"/>
</dbReference>
<dbReference type="Gene3D" id="3.40.50.300">
    <property type="entry name" value="P-loop containing nucleotide triphosphate hydrolases"/>
    <property type="match status" value="1"/>
</dbReference>
<dbReference type="GO" id="GO:0046872">
    <property type="term" value="F:metal ion binding"/>
    <property type="evidence" value="ECO:0007669"/>
    <property type="project" value="UniProtKB-KW"/>
</dbReference>
<evidence type="ECO:0000256" key="4">
    <source>
        <dbReference type="ARBA" id="ARBA00022723"/>
    </source>
</evidence>
<feature type="binding site" evidence="12">
    <location>
        <begin position="291"/>
        <end position="296"/>
    </location>
    <ligand>
        <name>ATP</name>
        <dbReference type="ChEBI" id="CHEBI:30616"/>
    </ligand>
</feature>
<dbReference type="InterPro" id="IPR012675">
    <property type="entry name" value="Beta-grasp_dom_sf"/>
</dbReference>
<dbReference type="OrthoDB" id="424823at2759"/>
<feature type="binding site" evidence="12">
    <location>
        <position position="488"/>
    </location>
    <ligand>
        <name>ATP</name>
        <dbReference type="ChEBI" id="CHEBI:30616"/>
    </ligand>
</feature>
<evidence type="ECO:0000256" key="6">
    <source>
        <dbReference type="ARBA" id="ARBA00022801"/>
    </source>
</evidence>
<dbReference type="Pfam" id="PF06071">
    <property type="entry name" value="YchF-GTPase_C"/>
    <property type="match status" value="1"/>
</dbReference>
<keyword evidence="7 12" id="KW-0067">ATP-binding</keyword>
<dbReference type="CDD" id="cd04867">
    <property type="entry name" value="TGS_YchF_OLA1"/>
    <property type="match status" value="1"/>
</dbReference>
<dbReference type="FunFam" id="1.10.150.300:FF:000003">
    <property type="entry name" value="Obg-like ATPase 1"/>
    <property type="match status" value="1"/>
</dbReference>
<evidence type="ECO:0000256" key="2">
    <source>
        <dbReference type="ARBA" id="ARBA00004514"/>
    </source>
</evidence>
<dbReference type="GO" id="GO:0005525">
    <property type="term" value="F:GTP binding"/>
    <property type="evidence" value="ECO:0007669"/>
    <property type="project" value="UniProtKB-KW"/>
</dbReference>
<evidence type="ECO:0000313" key="18">
    <source>
        <dbReference type="Proteomes" id="UP000652761"/>
    </source>
</evidence>
<keyword evidence="9" id="KW-0342">GTP-binding</keyword>
<dbReference type="InterPro" id="IPR004396">
    <property type="entry name" value="ATPase_YchF/OLA1"/>
</dbReference>
<dbReference type="InterPro" id="IPR027417">
    <property type="entry name" value="P-loop_NTPase"/>
</dbReference>
<comment type="function">
    <text evidence="10">Hydrolyzes ATP, and can also hydrolyze GTP with lower efficiency. Has lower affinity for GTP. Exhibits GTPase activity. Exhibits similar binding affinities and hydrolytic activities toward both GTP and ATP. Binds to the 26 S ribosomal RNA in vitro, but not to the 5.8 S or 18 S rRNA. Confers sensitivity to salinity stress by suppressing the anti-oxidation enzymatic activities and increasing lipid peroxidation thus leading to the accumulation of reactive oxygen species (ROS).</text>
</comment>
<gene>
    <name evidence="17" type="ORF">Taro_036758</name>
</gene>
<dbReference type="EMBL" id="NMUH01003129">
    <property type="protein sequence ID" value="MQM03970.1"/>
    <property type="molecule type" value="Genomic_DNA"/>
</dbReference>
<dbReference type="CDD" id="cd01900">
    <property type="entry name" value="YchF"/>
    <property type="match status" value="1"/>
</dbReference>
<comment type="subunit">
    <text evidence="11">Monomer. Interacts with GAP1.</text>
</comment>
<evidence type="ECO:0000259" key="15">
    <source>
        <dbReference type="PROSITE" id="PS51710"/>
    </source>
</evidence>
<dbReference type="GO" id="GO:0043023">
    <property type="term" value="F:ribosomal large subunit binding"/>
    <property type="evidence" value="ECO:0007669"/>
    <property type="project" value="UniProtKB-UniRule"/>
</dbReference>
<feature type="domain" description="TGS" evidence="16">
    <location>
        <begin position="560"/>
        <end position="643"/>
    </location>
</feature>
<evidence type="ECO:0000259" key="16">
    <source>
        <dbReference type="PROSITE" id="PS51880"/>
    </source>
</evidence>
<sequence length="651" mass="72508">MIQLPSRWSIRTRRSPPSPRRTGGRRSRRPRGVAAPGPASGVRAENELLHGVVLAGGLLPVGQPLHREGRPLEGVGNHQVVQEGGVLLPYLVLLVDQPLLDLPPEVLFVPLRHARRRRRRLLLLSRPAAAVAASAALPLYAPNSTFQNADNRVGIRNADNRVGIANADFDVGVPKADFKVGIENADAIVGILNAVFKAFPFIARSSREALSPPINVDSTLPTRLFALHQRRRKLSTQTRLPSREGDRRSQLLCLPATMPPKAAKSKEAPAERPILGRFSSHLKIGIVGLPNVGKSTLFNTLTKLSIPAENFPFCTIEPNEARVNVPDERFDWLCQLNKPKSEVSAFLEIHDIAGLVRGAHEGQGLGNSFLSHIRAVDGIFHVLRAFEDPDIIHVDDSVDPVRDLEVITEELRLKDLEFIDRKIEDLEKSMKRSNDKQLKIEHELCEKVKEWVKDGKDVRLGDWKAADIEILNTFQLLTAKPVVYLVNMNEKDYQRKKNKFLPKIHAWVQEHGAEPIIPFSCALERNLADMPEDEAAKYCEENKLQSALPKIIKTGFSAINLIYFFTAGPDEVKCWQIRRQTKAPQAAGAIHSDFEKGFICAEVMKCEDLKELGNEAAVKAAGKYRQEGKTYVVQDGDVIFFKFNVSSGGKK</sequence>
<evidence type="ECO:0000256" key="3">
    <source>
        <dbReference type="ARBA" id="ARBA00022490"/>
    </source>
</evidence>
<accession>A0A843WML7</accession>
<keyword evidence="5 12" id="KW-0547">Nucleotide-binding</keyword>
<dbReference type="Gene3D" id="1.10.150.300">
    <property type="entry name" value="TGS-like domain"/>
    <property type="match status" value="1"/>
</dbReference>
<dbReference type="InterPro" id="IPR004095">
    <property type="entry name" value="TGS"/>
</dbReference>
<dbReference type="InterPro" id="IPR012676">
    <property type="entry name" value="TGS-like"/>
</dbReference>
<dbReference type="PROSITE" id="PS51880">
    <property type="entry name" value="TGS"/>
    <property type="match status" value="1"/>
</dbReference>
<comment type="caution">
    <text evidence="17">The sequence shown here is derived from an EMBL/GenBank/DDBJ whole genome shotgun (WGS) entry which is preliminary data.</text>
</comment>
<keyword evidence="18" id="KW-1185">Reference proteome</keyword>
<dbReference type="GO" id="GO:1901001">
    <property type="term" value="P:negative regulation of response to salt stress"/>
    <property type="evidence" value="ECO:0007669"/>
    <property type="project" value="UniProtKB-ARBA"/>
</dbReference>
<dbReference type="PRINTS" id="PR00326">
    <property type="entry name" value="GTP1OBG"/>
</dbReference>
<dbReference type="InterPro" id="IPR023192">
    <property type="entry name" value="TGS-like_dom_sf"/>
</dbReference>
<comment type="subcellular location">
    <subcellularLocation>
        <location evidence="2">Cytoplasm</location>
        <location evidence="2">Cytosol</location>
    </subcellularLocation>
</comment>
<evidence type="ECO:0000313" key="17">
    <source>
        <dbReference type="EMBL" id="MQM03970.1"/>
    </source>
</evidence>
<evidence type="ECO:0000256" key="13">
    <source>
        <dbReference type="SAM" id="Coils"/>
    </source>
</evidence>
<evidence type="ECO:0000256" key="11">
    <source>
        <dbReference type="ARBA" id="ARBA00063322"/>
    </source>
</evidence>
<proteinExistence type="inferred from homology"/>
<dbReference type="PANTHER" id="PTHR23305:SF11">
    <property type="entry name" value="OBG-LIKE ATPASE 1"/>
    <property type="match status" value="1"/>
</dbReference>
<dbReference type="Gene3D" id="3.10.20.30">
    <property type="match status" value="1"/>
</dbReference>
<dbReference type="PANTHER" id="PTHR23305">
    <property type="entry name" value="OBG GTPASE FAMILY"/>
    <property type="match status" value="1"/>
</dbReference>
<dbReference type="GO" id="GO:0016887">
    <property type="term" value="F:ATP hydrolysis activity"/>
    <property type="evidence" value="ECO:0007669"/>
    <property type="project" value="UniProtKB-UniRule"/>
</dbReference>
<dbReference type="NCBIfam" id="TIGR00092">
    <property type="entry name" value="redox-regulated ATPase YchF"/>
    <property type="match status" value="1"/>
</dbReference>
<keyword evidence="8" id="KW-0460">Magnesium</keyword>
<dbReference type="HAMAP" id="MF_00944">
    <property type="entry name" value="YchF_OLA1_ATPase"/>
    <property type="match status" value="1"/>
</dbReference>
<evidence type="ECO:0000256" key="9">
    <source>
        <dbReference type="ARBA" id="ARBA00023134"/>
    </source>
</evidence>
<evidence type="ECO:0000256" key="1">
    <source>
        <dbReference type="ARBA" id="ARBA00001946"/>
    </source>
</evidence>
<dbReference type="GO" id="GO:0005524">
    <property type="term" value="F:ATP binding"/>
    <property type="evidence" value="ECO:0007669"/>
    <property type="project" value="UniProtKB-UniRule"/>
</dbReference>
<dbReference type="Proteomes" id="UP000652761">
    <property type="component" value="Unassembled WGS sequence"/>
</dbReference>
<dbReference type="InterPro" id="IPR031167">
    <property type="entry name" value="G_OBG"/>
</dbReference>
<dbReference type="InterPro" id="IPR041706">
    <property type="entry name" value="YchF_N"/>
</dbReference>
<feature type="coiled-coil region" evidence="13">
    <location>
        <begin position="416"/>
        <end position="443"/>
    </location>
</feature>
<reference evidence="17" key="1">
    <citation type="submission" date="2017-07" db="EMBL/GenBank/DDBJ databases">
        <title>Taro Niue Genome Assembly and Annotation.</title>
        <authorList>
            <person name="Atibalentja N."/>
            <person name="Keating K."/>
            <person name="Fields C.J."/>
        </authorList>
    </citation>
    <scope>NUCLEOTIDE SEQUENCE</scope>
    <source>
        <strain evidence="17">Niue_2</strain>
        <tissue evidence="17">Leaf</tissue>
    </source>
</reference>
<keyword evidence="4" id="KW-0479">Metal-binding</keyword>
<evidence type="ECO:0000256" key="12">
    <source>
        <dbReference type="HAMAP-Rule" id="MF_03167"/>
    </source>
</evidence>
<dbReference type="GO" id="GO:0005829">
    <property type="term" value="C:cytosol"/>
    <property type="evidence" value="ECO:0007669"/>
    <property type="project" value="UniProtKB-SubCell"/>
</dbReference>
<protein>
    <recommendedName>
        <fullName evidence="12">Obg-like ATPase 1</fullName>
    </recommendedName>
</protein>
<dbReference type="AlphaFoldDB" id="A0A843WML7"/>
<evidence type="ECO:0000256" key="5">
    <source>
        <dbReference type="ARBA" id="ARBA00022741"/>
    </source>
</evidence>
<dbReference type="InterPro" id="IPR006073">
    <property type="entry name" value="GTP-bd"/>
</dbReference>
<keyword evidence="3 12" id="KW-0963">Cytoplasm</keyword>
<keyword evidence="6 12" id="KW-0378">Hydrolase</keyword>
<name>A0A843WML7_COLES</name>
<comment type="cofactor">
    <cofactor evidence="1">
        <name>Mg(2+)</name>
        <dbReference type="ChEBI" id="CHEBI:18420"/>
    </cofactor>
</comment>
<evidence type="ECO:0000256" key="10">
    <source>
        <dbReference type="ARBA" id="ARBA00059067"/>
    </source>
</evidence>
<evidence type="ECO:0000256" key="14">
    <source>
        <dbReference type="SAM" id="MobiDB-lite"/>
    </source>
</evidence>
<dbReference type="SUPFAM" id="SSF81271">
    <property type="entry name" value="TGS-like"/>
    <property type="match status" value="1"/>
</dbReference>
<organism evidence="17 18">
    <name type="scientific">Colocasia esculenta</name>
    <name type="common">Wild taro</name>
    <name type="synonym">Arum esculentum</name>
    <dbReference type="NCBI Taxonomy" id="4460"/>
    <lineage>
        <taxon>Eukaryota</taxon>
        <taxon>Viridiplantae</taxon>
        <taxon>Streptophyta</taxon>
        <taxon>Embryophyta</taxon>
        <taxon>Tracheophyta</taxon>
        <taxon>Spermatophyta</taxon>
        <taxon>Magnoliopsida</taxon>
        <taxon>Liliopsida</taxon>
        <taxon>Araceae</taxon>
        <taxon>Aroideae</taxon>
        <taxon>Colocasieae</taxon>
        <taxon>Colocasia</taxon>
    </lineage>
</organism>
<feature type="region of interest" description="Disordered" evidence="14">
    <location>
        <begin position="1"/>
        <end position="40"/>
    </location>
</feature>
<dbReference type="SUPFAM" id="SSF52540">
    <property type="entry name" value="P-loop containing nucleoside triphosphate hydrolases"/>
    <property type="match status" value="1"/>
</dbReference>
<feature type="compositionally biased region" description="Basic residues" evidence="14">
    <location>
        <begin position="22"/>
        <end position="31"/>
    </location>
</feature>